<dbReference type="InterPro" id="IPR034660">
    <property type="entry name" value="DinB/YfiT-like"/>
</dbReference>
<name>A0ABP7Q951_9SPHI</name>
<dbReference type="Proteomes" id="UP001500742">
    <property type="component" value="Unassembled WGS sequence"/>
</dbReference>
<sequence length="123" mass="14263">MKAQQMVEHLITNVQYTNGRLTFTCGLPPEEANRSKQLMVYTNAQMPRGIVLEDLPASYAYPCLQAAIEQLMQELDTFDHHFETPGITEDHLGFGSMNYHEWLIWHSKHFTHHFNQFGLLKGE</sequence>
<dbReference type="Pfam" id="PF07606">
    <property type="entry name" value="DUF1569"/>
    <property type="match status" value="1"/>
</dbReference>
<accession>A0ABP7Q951</accession>
<evidence type="ECO:0008006" key="3">
    <source>
        <dbReference type="Google" id="ProtNLM"/>
    </source>
</evidence>
<keyword evidence="2" id="KW-1185">Reference proteome</keyword>
<dbReference type="Gene3D" id="1.20.120.450">
    <property type="entry name" value="dinb family like domain"/>
    <property type="match status" value="1"/>
</dbReference>
<proteinExistence type="predicted"/>
<protein>
    <recommendedName>
        <fullName evidence="3">DUF1569 domain-containing protein</fullName>
    </recommendedName>
</protein>
<reference evidence="2" key="1">
    <citation type="journal article" date="2019" name="Int. J. Syst. Evol. Microbiol.">
        <title>The Global Catalogue of Microorganisms (GCM) 10K type strain sequencing project: providing services to taxonomists for standard genome sequencing and annotation.</title>
        <authorList>
            <consortium name="The Broad Institute Genomics Platform"/>
            <consortium name="The Broad Institute Genome Sequencing Center for Infectious Disease"/>
            <person name="Wu L."/>
            <person name="Ma J."/>
        </authorList>
    </citation>
    <scope>NUCLEOTIDE SEQUENCE [LARGE SCALE GENOMIC DNA]</scope>
    <source>
        <strain evidence="2">JCM 16601</strain>
    </source>
</reference>
<dbReference type="InterPro" id="IPR011463">
    <property type="entry name" value="DUF1569"/>
</dbReference>
<dbReference type="EMBL" id="BAAAZC010000024">
    <property type="protein sequence ID" value="GAA3978721.1"/>
    <property type="molecule type" value="Genomic_DNA"/>
</dbReference>
<comment type="caution">
    <text evidence="1">The sequence shown here is derived from an EMBL/GenBank/DDBJ whole genome shotgun (WGS) entry which is preliminary data.</text>
</comment>
<gene>
    <name evidence="1" type="ORF">GCM10022210_32180</name>
</gene>
<organism evidence="1 2">
    <name type="scientific">Mucilaginibacter dorajii</name>
    <dbReference type="NCBI Taxonomy" id="692994"/>
    <lineage>
        <taxon>Bacteria</taxon>
        <taxon>Pseudomonadati</taxon>
        <taxon>Bacteroidota</taxon>
        <taxon>Sphingobacteriia</taxon>
        <taxon>Sphingobacteriales</taxon>
        <taxon>Sphingobacteriaceae</taxon>
        <taxon>Mucilaginibacter</taxon>
    </lineage>
</organism>
<evidence type="ECO:0000313" key="1">
    <source>
        <dbReference type="EMBL" id="GAA3978721.1"/>
    </source>
</evidence>
<evidence type="ECO:0000313" key="2">
    <source>
        <dbReference type="Proteomes" id="UP001500742"/>
    </source>
</evidence>